<dbReference type="OMA" id="WSHILLM"/>
<dbReference type="FunFam" id="3.40.50.2000:FF:000260">
    <property type="entry name" value="Starch synthase, chloroplastic/amyloplastic"/>
    <property type="match status" value="1"/>
</dbReference>
<name>A0A2R6X6Q2_MARPO</name>
<feature type="region of interest" description="Disordered" evidence="10">
    <location>
        <begin position="155"/>
        <end position="202"/>
    </location>
</feature>
<dbReference type="PANTHER" id="PTHR46083:SF2">
    <property type="entry name" value="STARCH SYNTHASE 4, CHLOROPLASTIC_AMYLOPLASTIC-RELATED"/>
    <property type="match status" value="1"/>
</dbReference>
<evidence type="ECO:0000259" key="11">
    <source>
        <dbReference type="Pfam" id="PF08323"/>
    </source>
</evidence>
<proteinExistence type="inferred from homology"/>
<evidence type="ECO:0000256" key="3">
    <source>
        <dbReference type="ARBA" id="ARBA00010281"/>
    </source>
</evidence>
<dbReference type="UniPathway" id="UPA00152"/>
<comment type="similarity">
    <text evidence="3">Belongs to the glycosyltransferase 1 family. Bacterial/plant glycogen synthase subfamily.</text>
</comment>
<dbReference type="AlphaFoldDB" id="A0A2R6X6Q2"/>
<dbReference type="PANTHER" id="PTHR46083">
    <property type="match status" value="1"/>
</dbReference>
<dbReference type="EMBL" id="KZ772705">
    <property type="protein sequence ID" value="PTQ41785.1"/>
    <property type="molecule type" value="Genomic_DNA"/>
</dbReference>
<dbReference type="GO" id="GO:0004373">
    <property type="term" value="F:alpha-1,4-glucan glucosyltransferase (UDP-glucose donor) activity"/>
    <property type="evidence" value="ECO:0007669"/>
    <property type="project" value="InterPro"/>
</dbReference>
<dbReference type="Pfam" id="PF13692">
    <property type="entry name" value="Glyco_trans_1_4"/>
    <property type="match status" value="1"/>
</dbReference>
<dbReference type="SUPFAM" id="SSF53756">
    <property type="entry name" value="UDP-Glycosyltransferase/glycogen phosphorylase"/>
    <property type="match status" value="1"/>
</dbReference>
<dbReference type="InterPro" id="IPR011835">
    <property type="entry name" value="GS/SS"/>
</dbReference>
<keyword evidence="6" id="KW-0808">Transferase</keyword>
<evidence type="ECO:0000256" key="5">
    <source>
        <dbReference type="ARBA" id="ARBA00022676"/>
    </source>
</evidence>
<evidence type="ECO:0000256" key="1">
    <source>
        <dbReference type="ARBA" id="ARBA00001478"/>
    </source>
</evidence>
<dbReference type="Pfam" id="PF08323">
    <property type="entry name" value="Glyco_transf_5"/>
    <property type="match status" value="1"/>
</dbReference>
<dbReference type="Gramene" id="Mp1g14910.1">
    <property type="protein sequence ID" value="Mp1g14910.1.cds"/>
    <property type="gene ID" value="Mp1g14910"/>
</dbReference>
<feature type="region of interest" description="Disordered" evidence="10">
    <location>
        <begin position="62"/>
        <end position="135"/>
    </location>
</feature>
<feature type="compositionally biased region" description="Low complexity" evidence="10">
    <location>
        <begin position="62"/>
        <end position="86"/>
    </location>
</feature>
<sequence length="1082" mass="120731">MVEVVPTRFGAGPGAVRPRFLPNESVRSSLDVVGSNCRWPILRENVRAGSMMLVHAVSSSSFLPSRLSPSCRLRTKNNSRSASSRKAQAKKNIRDRQPLDGDSQSADDVREFQAGKNSPPSPDVNLPRGAEGNGAGTATAQIESLLSPDQMNQAPESVALDGGADTKIEIPQPVKEKEDMKTSKVSLPNRGSSNEEGGSSGVSVNDLMLMIKEAEKNIILLNQVRARALEELENVRSVKDDLQGQVHVLSARLAEADARAKLGDQAKEKNKILEGELNSLQARLDEKELEAKAALQLKAEYVTLQQQAQNLAARLEASSAAGSEVKVLKSQIEDYEEEVKNLRKRVADLNVKEEVVQRLEGEKQTVQEYAHCLELKLAEVEEKEIENARLKAREAVLQAELVRLKAELEETSDASLVTPQLVKETDLLRQQLQALQESMKSAEEDQLALNMVQAENAALREQVQILQQRILESDTEIRQQLELYQDEVEAFQSSLEGLKADSGLGIAQVPVGEMPWDFWSNLLLRIDALMLGKQLSLDDGLELRIMAWRREARIRDAYVAVQNEKDADVAAGLTELTKLKKKPGYHVVHIAAEMAPVAKVGGLGDVVTGLGRALQKKGHLVEIILPKYDCMDYSRIKNLKVLDVELYSYFDGQTHKNKIWLGIVEGLPVYFIEPHHPAKFFWRGQFYGENDDFKRFTYFCRAALEFLLQSGKKPDMIHTHDWQTAAVAPLYWDIYVSQGLDSARLAFTCHNFEYQGVDAPGALASCGLNVQQLHRPDRMQDNFVHDRVNLLKGGIVFSNVVTTVSPTYAQEVRAPEGGRGLHLTLAQHSKKFLGVLNGIDNESWNPATDPLLEFQFSADDLSGKYANKAALRTRLGLAPSEGDDDRPLVGCITRLVPQKGVHLIRHAIYRTLECGGQFILLGSSPVPSIQREFEGIARDFDQHPHIRLVLKYDEALSHSIYAASDMFVIPSIFEPCGLTQMIAMRYGSIPVVRKTGGLNDSVFDADDSSYPEEKKNGFTFSAANEGGLNFALDRAMAYYRTNRQWWRNLVTRAMKMDYSWDHSADEYIDLYRQCLERSKTKL</sequence>
<evidence type="ECO:0000256" key="2">
    <source>
        <dbReference type="ARBA" id="ARBA00004727"/>
    </source>
</evidence>
<keyword evidence="5" id="KW-0328">Glycosyltransferase</keyword>
<dbReference type="NCBIfam" id="NF001905">
    <property type="entry name" value="PRK00654.2-4"/>
    <property type="match status" value="1"/>
</dbReference>
<feature type="compositionally biased region" description="Basic and acidic residues" evidence="10">
    <location>
        <begin position="164"/>
        <end position="182"/>
    </location>
</feature>
<evidence type="ECO:0000313" key="13">
    <source>
        <dbReference type="Proteomes" id="UP000244005"/>
    </source>
</evidence>
<reference evidence="13" key="1">
    <citation type="journal article" date="2017" name="Cell">
        <title>Insights into land plant evolution garnered from the Marchantia polymorpha genome.</title>
        <authorList>
            <person name="Bowman J.L."/>
            <person name="Kohchi T."/>
            <person name="Yamato K.T."/>
            <person name="Jenkins J."/>
            <person name="Shu S."/>
            <person name="Ishizaki K."/>
            <person name="Yamaoka S."/>
            <person name="Nishihama R."/>
            <person name="Nakamura Y."/>
            <person name="Berger F."/>
            <person name="Adam C."/>
            <person name="Aki S.S."/>
            <person name="Althoff F."/>
            <person name="Araki T."/>
            <person name="Arteaga-Vazquez M.A."/>
            <person name="Balasubrmanian S."/>
            <person name="Barry K."/>
            <person name="Bauer D."/>
            <person name="Boehm C.R."/>
            <person name="Briginshaw L."/>
            <person name="Caballero-Perez J."/>
            <person name="Catarino B."/>
            <person name="Chen F."/>
            <person name="Chiyoda S."/>
            <person name="Chovatia M."/>
            <person name="Davies K.M."/>
            <person name="Delmans M."/>
            <person name="Demura T."/>
            <person name="Dierschke T."/>
            <person name="Dolan L."/>
            <person name="Dorantes-Acosta A.E."/>
            <person name="Eklund D.M."/>
            <person name="Florent S.N."/>
            <person name="Flores-Sandoval E."/>
            <person name="Fujiyama A."/>
            <person name="Fukuzawa H."/>
            <person name="Galik B."/>
            <person name="Grimanelli D."/>
            <person name="Grimwood J."/>
            <person name="Grossniklaus U."/>
            <person name="Hamada T."/>
            <person name="Haseloff J."/>
            <person name="Hetherington A.J."/>
            <person name="Higo A."/>
            <person name="Hirakawa Y."/>
            <person name="Hundley H.N."/>
            <person name="Ikeda Y."/>
            <person name="Inoue K."/>
            <person name="Inoue S.I."/>
            <person name="Ishida S."/>
            <person name="Jia Q."/>
            <person name="Kakita M."/>
            <person name="Kanazawa T."/>
            <person name="Kawai Y."/>
            <person name="Kawashima T."/>
            <person name="Kennedy M."/>
            <person name="Kinose K."/>
            <person name="Kinoshita T."/>
            <person name="Kohara Y."/>
            <person name="Koide E."/>
            <person name="Komatsu K."/>
            <person name="Kopischke S."/>
            <person name="Kubo M."/>
            <person name="Kyozuka J."/>
            <person name="Lagercrantz U."/>
            <person name="Lin S.S."/>
            <person name="Lindquist E."/>
            <person name="Lipzen A.M."/>
            <person name="Lu C.W."/>
            <person name="De Luna E."/>
            <person name="Martienssen R.A."/>
            <person name="Minamino N."/>
            <person name="Mizutani M."/>
            <person name="Mizutani M."/>
            <person name="Mochizuki N."/>
            <person name="Monte I."/>
            <person name="Mosher R."/>
            <person name="Nagasaki H."/>
            <person name="Nakagami H."/>
            <person name="Naramoto S."/>
            <person name="Nishitani K."/>
            <person name="Ohtani M."/>
            <person name="Okamoto T."/>
            <person name="Okumura M."/>
            <person name="Phillips J."/>
            <person name="Pollak B."/>
            <person name="Reinders A."/>
            <person name="Rovekamp M."/>
            <person name="Sano R."/>
            <person name="Sawa S."/>
            <person name="Schmid M.W."/>
            <person name="Shirakawa M."/>
            <person name="Solano R."/>
            <person name="Spunde A."/>
            <person name="Suetsugu N."/>
            <person name="Sugano S."/>
            <person name="Sugiyama A."/>
            <person name="Sun R."/>
            <person name="Suzuki Y."/>
            <person name="Takenaka M."/>
            <person name="Takezawa D."/>
            <person name="Tomogane H."/>
            <person name="Tsuzuki M."/>
            <person name="Ueda T."/>
            <person name="Umeda M."/>
            <person name="Ward J.M."/>
            <person name="Watanabe Y."/>
            <person name="Yazaki K."/>
            <person name="Yokoyama R."/>
            <person name="Yoshitake Y."/>
            <person name="Yotsui I."/>
            <person name="Zachgo S."/>
            <person name="Schmutz J."/>
        </authorList>
    </citation>
    <scope>NUCLEOTIDE SEQUENCE [LARGE SCALE GENOMIC DNA]</scope>
    <source>
        <strain evidence="13">Tak-1</strain>
    </source>
</reference>
<protein>
    <recommendedName>
        <fullName evidence="4">starch synthase</fullName>
        <ecNumber evidence="4">2.4.1.21</ecNumber>
    </recommendedName>
</protein>
<dbReference type="InterPro" id="IPR013534">
    <property type="entry name" value="Starch_synth_cat_dom"/>
</dbReference>
<evidence type="ECO:0000256" key="4">
    <source>
        <dbReference type="ARBA" id="ARBA00012588"/>
    </source>
</evidence>
<keyword evidence="7" id="KW-0750">Starch biosynthesis</keyword>
<evidence type="ECO:0000256" key="6">
    <source>
        <dbReference type="ARBA" id="ARBA00022679"/>
    </source>
</evidence>
<comment type="pathway">
    <text evidence="2">Glycan biosynthesis; starch biosynthesis.</text>
</comment>
<evidence type="ECO:0000313" key="12">
    <source>
        <dbReference type="EMBL" id="PTQ41785.1"/>
    </source>
</evidence>
<dbReference type="GO" id="GO:0009011">
    <property type="term" value="F:alpha-1,4-glucan glucosyltransferase (ADP-glucose donor) activity"/>
    <property type="evidence" value="ECO:0007669"/>
    <property type="project" value="UniProtKB-EC"/>
</dbReference>
<evidence type="ECO:0000256" key="9">
    <source>
        <dbReference type="SAM" id="Coils"/>
    </source>
</evidence>
<dbReference type="Proteomes" id="UP000244005">
    <property type="component" value="Unassembled WGS sequence"/>
</dbReference>
<dbReference type="CDD" id="cd03791">
    <property type="entry name" value="GT5_Glycogen_synthase_DULL1-like"/>
    <property type="match status" value="1"/>
</dbReference>
<evidence type="ECO:0000256" key="7">
    <source>
        <dbReference type="ARBA" id="ARBA00022922"/>
    </source>
</evidence>
<feature type="domain" description="Starch synthase catalytic" evidence="11">
    <location>
        <begin position="586"/>
        <end position="826"/>
    </location>
</feature>
<dbReference type="OrthoDB" id="2018403at2759"/>
<feature type="compositionally biased region" description="Low complexity" evidence="10">
    <location>
        <begin position="191"/>
        <end position="202"/>
    </location>
</feature>
<dbReference type="GO" id="GO:0019252">
    <property type="term" value="P:starch biosynthetic process"/>
    <property type="evidence" value="ECO:0007669"/>
    <property type="project" value="UniProtKB-UniPathway"/>
</dbReference>
<organism evidence="12 13">
    <name type="scientific">Marchantia polymorpha</name>
    <name type="common">Common liverwort</name>
    <name type="synonym">Marchantia aquatica</name>
    <dbReference type="NCBI Taxonomy" id="3197"/>
    <lineage>
        <taxon>Eukaryota</taxon>
        <taxon>Viridiplantae</taxon>
        <taxon>Streptophyta</taxon>
        <taxon>Embryophyta</taxon>
        <taxon>Marchantiophyta</taxon>
        <taxon>Marchantiopsida</taxon>
        <taxon>Marchantiidae</taxon>
        <taxon>Marchantiales</taxon>
        <taxon>Marchantiaceae</taxon>
        <taxon>Marchantia</taxon>
    </lineage>
</organism>
<dbReference type="Gene3D" id="3.40.50.2000">
    <property type="entry name" value="Glycogen Phosphorylase B"/>
    <property type="match status" value="2"/>
</dbReference>
<evidence type="ECO:0000256" key="10">
    <source>
        <dbReference type="SAM" id="MobiDB-lite"/>
    </source>
</evidence>
<dbReference type="HAMAP" id="MF_00484">
    <property type="entry name" value="Glycogen_synth"/>
    <property type="match status" value="1"/>
</dbReference>
<feature type="coiled-coil region" evidence="9">
    <location>
        <begin position="211"/>
        <end position="501"/>
    </location>
</feature>
<dbReference type="EC" id="2.4.1.21" evidence="4"/>
<keyword evidence="13" id="KW-1185">Reference proteome</keyword>
<accession>A0A2R6X6Q2</accession>
<gene>
    <name evidence="12" type="ORF">MARPO_0033s0170</name>
</gene>
<keyword evidence="8" id="KW-0809">Transit peptide</keyword>
<dbReference type="NCBIfam" id="TIGR02095">
    <property type="entry name" value="glgA"/>
    <property type="match status" value="1"/>
</dbReference>
<comment type="catalytic activity">
    <reaction evidence="1">
        <text>[(1-&gt;4)-alpha-D-glucosyl](n) + ADP-alpha-D-glucose = [(1-&gt;4)-alpha-D-glucosyl](n+1) + ADP + H(+)</text>
        <dbReference type="Rhea" id="RHEA:18189"/>
        <dbReference type="Rhea" id="RHEA-COMP:9584"/>
        <dbReference type="Rhea" id="RHEA-COMP:9587"/>
        <dbReference type="ChEBI" id="CHEBI:15378"/>
        <dbReference type="ChEBI" id="CHEBI:15444"/>
        <dbReference type="ChEBI" id="CHEBI:57498"/>
        <dbReference type="ChEBI" id="CHEBI:456216"/>
        <dbReference type="EC" id="2.4.1.21"/>
    </reaction>
</comment>
<evidence type="ECO:0000256" key="8">
    <source>
        <dbReference type="ARBA" id="ARBA00022946"/>
    </source>
</evidence>
<keyword evidence="9" id="KW-0175">Coiled coil</keyword>